<name>F6BLA4_THEXL</name>
<dbReference type="SUPFAM" id="SSF53448">
    <property type="entry name" value="Nucleotide-diphospho-sugar transferases"/>
    <property type="match status" value="1"/>
</dbReference>
<dbReference type="InterPro" id="IPR050256">
    <property type="entry name" value="Glycosyltransferase_2"/>
</dbReference>
<dbReference type="Pfam" id="PF00535">
    <property type="entry name" value="Glycos_transf_2"/>
    <property type="match status" value="1"/>
</dbReference>
<proteinExistence type="predicted"/>
<dbReference type="eggNOG" id="COG1216">
    <property type="taxonomic scope" value="Bacteria"/>
</dbReference>
<dbReference type="STRING" id="858215.Thexy_2235"/>
<accession>F6BLA4</accession>
<organism evidence="2 3">
    <name type="scientific">Thermoanaerobacterium xylanolyticum (strain ATCC 49914 / DSM 7097 / LX-11)</name>
    <dbReference type="NCBI Taxonomy" id="858215"/>
    <lineage>
        <taxon>Bacteria</taxon>
        <taxon>Bacillati</taxon>
        <taxon>Bacillota</taxon>
        <taxon>Clostridia</taxon>
        <taxon>Thermoanaerobacterales</taxon>
        <taxon>Thermoanaerobacteraceae</taxon>
        <taxon>Thermoanaerobacterium</taxon>
    </lineage>
</organism>
<gene>
    <name evidence="2" type="ordered locus">Thexy_2235</name>
</gene>
<keyword evidence="3" id="KW-1185">Reference proteome</keyword>
<dbReference type="KEGG" id="txy:Thexy_2235"/>
<dbReference type="HOGENOM" id="CLU_033536_7_4_9"/>
<dbReference type="EMBL" id="CP002739">
    <property type="protein sequence ID" value="AEF18237.1"/>
    <property type="molecule type" value="Genomic_DNA"/>
</dbReference>
<dbReference type="PANTHER" id="PTHR48090:SF7">
    <property type="entry name" value="RFBJ PROTEIN"/>
    <property type="match status" value="1"/>
</dbReference>
<evidence type="ECO:0000313" key="2">
    <source>
        <dbReference type="EMBL" id="AEF18237.1"/>
    </source>
</evidence>
<dbReference type="Gene3D" id="3.90.550.10">
    <property type="entry name" value="Spore Coat Polysaccharide Biosynthesis Protein SpsA, Chain A"/>
    <property type="match status" value="1"/>
</dbReference>
<protein>
    <submittedName>
        <fullName evidence="2">Glycosyl transferase family 2</fullName>
    </submittedName>
</protein>
<evidence type="ECO:0000259" key="1">
    <source>
        <dbReference type="Pfam" id="PF00535"/>
    </source>
</evidence>
<reference evidence="2" key="1">
    <citation type="submission" date="2011-05" db="EMBL/GenBank/DDBJ databases">
        <title>Complete sequence of Thermoanaerobacterium xylanolyticum LX-11.</title>
        <authorList>
            <consortium name="US DOE Joint Genome Institute"/>
            <person name="Lucas S."/>
            <person name="Han J."/>
            <person name="Lapidus A."/>
            <person name="Cheng J.-F."/>
            <person name="Goodwin L."/>
            <person name="Pitluck S."/>
            <person name="Peters L."/>
            <person name="Mikhailova N."/>
            <person name="Lu M."/>
            <person name="Han C."/>
            <person name="Tapia R."/>
            <person name="Land M."/>
            <person name="Hauser L."/>
            <person name="Kyrpides N."/>
            <person name="Ivanova N."/>
            <person name="Pagani I."/>
            <person name="Hemme C."/>
            <person name="Woyke T."/>
        </authorList>
    </citation>
    <scope>NUCLEOTIDE SEQUENCE</scope>
    <source>
        <strain evidence="2">LX-11</strain>
    </source>
</reference>
<keyword evidence="2" id="KW-0808">Transferase</keyword>
<feature type="domain" description="Glycosyltransferase 2-like" evidence="1">
    <location>
        <begin position="6"/>
        <end position="164"/>
    </location>
</feature>
<sequence>MPNVIVIIPAYNEEKTIDSVINNIKLTNKDVDILVVNDGSSDKTSFIAKNNGVTVIDLPFNLGIGGCMQTGYKYAYKYGYDIAIQIDADGQHDARFIDKLIKPILEDKADLVIGSRYVSKTNYKGSYLRRTGSYFFTFLLKALTGKAIYDTTSGFRAANRKVIKYFSESYPQDYPEVEVVAKLSKSGFKIMEIPVEMYERLGGRSSINFRRSIYYMVKVTLAILINCIKTKEQQKA</sequence>
<dbReference type="Proteomes" id="UP000007239">
    <property type="component" value="Chromosome"/>
</dbReference>
<dbReference type="GO" id="GO:0016740">
    <property type="term" value="F:transferase activity"/>
    <property type="evidence" value="ECO:0007669"/>
    <property type="project" value="UniProtKB-KW"/>
</dbReference>
<dbReference type="CDD" id="cd04179">
    <property type="entry name" value="DPM_DPG-synthase_like"/>
    <property type="match status" value="1"/>
</dbReference>
<evidence type="ECO:0000313" key="3">
    <source>
        <dbReference type="Proteomes" id="UP000007239"/>
    </source>
</evidence>
<dbReference type="AlphaFoldDB" id="F6BLA4"/>
<dbReference type="RefSeq" id="WP_013788963.1">
    <property type="nucleotide sequence ID" value="NC_015555.1"/>
</dbReference>
<dbReference type="InterPro" id="IPR029044">
    <property type="entry name" value="Nucleotide-diphossugar_trans"/>
</dbReference>
<dbReference type="PANTHER" id="PTHR48090">
    <property type="entry name" value="UNDECAPRENYL-PHOSPHATE 4-DEOXY-4-FORMAMIDO-L-ARABINOSE TRANSFERASE-RELATED"/>
    <property type="match status" value="1"/>
</dbReference>
<dbReference type="InterPro" id="IPR001173">
    <property type="entry name" value="Glyco_trans_2-like"/>
</dbReference>